<dbReference type="AlphaFoldDB" id="A0A4S8J770"/>
<feature type="region of interest" description="Disordered" evidence="1">
    <location>
        <begin position="40"/>
        <end position="64"/>
    </location>
</feature>
<feature type="compositionally biased region" description="Polar residues" evidence="1">
    <location>
        <begin position="201"/>
        <end position="211"/>
    </location>
</feature>
<organism evidence="2 3">
    <name type="scientific">Musa balbisiana</name>
    <name type="common">Banana</name>
    <dbReference type="NCBI Taxonomy" id="52838"/>
    <lineage>
        <taxon>Eukaryota</taxon>
        <taxon>Viridiplantae</taxon>
        <taxon>Streptophyta</taxon>
        <taxon>Embryophyta</taxon>
        <taxon>Tracheophyta</taxon>
        <taxon>Spermatophyta</taxon>
        <taxon>Magnoliopsida</taxon>
        <taxon>Liliopsida</taxon>
        <taxon>Zingiberales</taxon>
        <taxon>Musaceae</taxon>
        <taxon>Musa</taxon>
    </lineage>
</organism>
<feature type="region of interest" description="Disordered" evidence="1">
    <location>
        <begin position="199"/>
        <end position="226"/>
    </location>
</feature>
<comment type="caution">
    <text evidence="2">The sequence shown here is derived from an EMBL/GenBank/DDBJ whole genome shotgun (WGS) entry which is preliminary data.</text>
</comment>
<reference evidence="2 3" key="1">
    <citation type="journal article" date="2019" name="Nat. Plants">
        <title>Genome sequencing of Musa balbisiana reveals subgenome evolution and function divergence in polyploid bananas.</title>
        <authorList>
            <person name="Yao X."/>
        </authorList>
    </citation>
    <scope>NUCLEOTIDE SEQUENCE [LARGE SCALE GENOMIC DNA]</scope>
    <source>
        <strain evidence="3">cv. DH-PKW</strain>
        <tissue evidence="2">Leaves</tissue>
    </source>
</reference>
<dbReference type="EMBL" id="PYDT01000007">
    <property type="protein sequence ID" value="THU56412.1"/>
    <property type="molecule type" value="Genomic_DNA"/>
</dbReference>
<keyword evidence="3" id="KW-1185">Reference proteome</keyword>
<evidence type="ECO:0000313" key="2">
    <source>
        <dbReference type="EMBL" id="THU56412.1"/>
    </source>
</evidence>
<evidence type="ECO:0000313" key="3">
    <source>
        <dbReference type="Proteomes" id="UP000317650"/>
    </source>
</evidence>
<sequence length="242" mass="27556">MVPFGSFVERQKRIFGTISKGEDPRKKFYQDRRSSSWRWEEKEAARSDPWTPQRRSDPAVAVARPRTSGSWKLGDLLVAETESEVEAPLELIQVLIRQALRPRDAVGSLLSAVRPVHVPLERHPAALPRPYLLLHFHRRSQRSSVGHRSSIQPGFRVGFAASEFTSGNETHGFQATRQLVVERRRLLYCSIITVPDGPCTGNLSDRTQPNCSRHRDGPADPDNDSTVRIRFIKCKQQTKKRQ</sequence>
<dbReference type="Proteomes" id="UP000317650">
    <property type="component" value="Chromosome 11"/>
</dbReference>
<name>A0A4S8J770_MUSBA</name>
<protein>
    <submittedName>
        <fullName evidence="2">Uncharacterized protein</fullName>
    </submittedName>
</protein>
<accession>A0A4S8J770</accession>
<proteinExistence type="predicted"/>
<gene>
    <name evidence="2" type="ORF">C4D60_Mb11t16990</name>
</gene>
<evidence type="ECO:0000256" key="1">
    <source>
        <dbReference type="SAM" id="MobiDB-lite"/>
    </source>
</evidence>